<accession>A0ABD5WP95</accession>
<evidence type="ECO:0000313" key="2">
    <source>
        <dbReference type="EMBL" id="MFC7079663.1"/>
    </source>
</evidence>
<dbReference type="AlphaFoldDB" id="A0ABD5WP95"/>
<reference evidence="2 3" key="1">
    <citation type="journal article" date="2019" name="Int. J. Syst. Evol. Microbiol.">
        <title>The Global Catalogue of Microorganisms (GCM) 10K type strain sequencing project: providing services to taxonomists for standard genome sequencing and annotation.</title>
        <authorList>
            <consortium name="The Broad Institute Genomics Platform"/>
            <consortium name="The Broad Institute Genome Sequencing Center for Infectious Disease"/>
            <person name="Wu L."/>
            <person name="Ma J."/>
        </authorList>
    </citation>
    <scope>NUCLEOTIDE SEQUENCE [LARGE SCALE GENOMIC DNA]</scope>
    <source>
        <strain evidence="2 3">DT72</strain>
    </source>
</reference>
<comment type="caution">
    <text evidence="2">The sequence shown here is derived from an EMBL/GenBank/DDBJ whole genome shotgun (WGS) entry which is preliminary data.</text>
</comment>
<proteinExistence type="predicted"/>
<evidence type="ECO:0000256" key="1">
    <source>
        <dbReference type="SAM" id="MobiDB-lite"/>
    </source>
</evidence>
<name>A0ABD5WP95_9EURY</name>
<keyword evidence="3" id="KW-1185">Reference proteome</keyword>
<dbReference type="EMBL" id="JBHSZH010000005">
    <property type="protein sequence ID" value="MFC7079663.1"/>
    <property type="molecule type" value="Genomic_DNA"/>
</dbReference>
<feature type="region of interest" description="Disordered" evidence="1">
    <location>
        <begin position="1"/>
        <end position="22"/>
    </location>
</feature>
<protein>
    <submittedName>
        <fullName evidence="2">Uncharacterized protein</fullName>
    </submittedName>
</protein>
<sequence length="114" mass="12683">MVAGPHRNRRATRSASGAAHDYEGGLSRRLENAISTLSAPDERERVAIYAVCYYLSEYGPATPETLRNEVYPTDTGGHDDAESWWSECVRPALAALEEVELDGDEWRIARKETA</sequence>
<dbReference type="RefSeq" id="WP_382209141.1">
    <property type="nucleotide sequence ID" value="NZ_JBHSZH010000005.1"/>
</dbReference>
<gene>
    <name evidence="2" type="ORF">ACFQJ6_05420</name>
</gene>
<feature type="compositionally biased region" description="Basic residues" evidence="1">
    <location>
        <begin position="1"/>
        <end position="12"/>
    </location>
</feature>
<evidence type="ECO:0000313" key="3">
    <source>
        <dbReference type="Proteomes" id="UP001596407"/>
    </source>
</evidence>
<organism evidence="2 3">
    <name type="scientific">Halorussus caseinilyticus</name>
    <dbReference type="NCBI Taxonomy" id="3034025"/>
    <lineage>
        <taxon>Archaea</taxon>
        <taxon>Methanobacteriati</taxon>
        <taxon>Methanobacteriota</taxon>
        <taxon>Stenosarchaea group</taxon>
        <taxon>Halobacteria</taxon>
        <taxon>Halobacteriales</taxon>
        <taxon>Haladaptataceae</taxon>
        <taxon>Halorussus</taxon>
    </lineage>
</organism>
<dbReference type="Proteomes" id="UP001596407">
    <property type="component" value="Unassembled WGS sequence"/>
</dbReference>